<gene>
    <name evidence="3" type="ORF">A1O5_10993</name>
</gene>
<feature type="domain" description="Bacteriophage T5 Orf172 DNA-binding" evidence="2">
    <location>
        <begin position="46"/>
        <end position="134"/>
    </location>
</feature>
<evidence type="ECO:0000259" key="2">
    <source>
        <dbReference type="SMART" id="SM00974"/>
    </source>
</evidence>
<dbReference type="RefSeq" id="XP_007749756.1">
    <property type="nucleotide sequence ID" value="XM_007751566.1"/>
</dbReference>
<reference evidence="3 4" key="1">
    <citation type="submission" date="2013-03" db="EMBL/GenBank/DDBJ databases">
        <title>The Genome Sequence of Cladophialophora psammophila CBS 110553.</title>
        <authorList>
            <consortium name="The Broad Institute Genomics Platform"/>
            <person name="Cuomo C."/>
            <person name="de Hoog S."/>
            <person name="Gorbushina A."/>
            <person name="Walker B."/>
            <person name="Young S.K."/>
            <person name="Zeng Q."/>
            <person name="Gargeya S."/>
            <person name="Fitzgerald M."/>
            <person name="Haas B."/>
            <person name="Abouelleil A."/>
            <person name="Allen A.W."/>
            <person name="Alvarado L."/>
            <person name="Arachchi H.M."/>
            <person name="Berlin A.M."/>
            <person name="Chapman S.B."/>
            <person name="Gainer-Dewar J."/>
            <person name="Goldberg J."/>
            <person name="Griggs A."/>
            <person name="Gujja S."/>
            <person name="Hansen M."/>
            <person name="Howarth C."/>
            <person name="Imamovic A."/>
            <person name="Ireland A."/>
            <person name="Larimer J."/>
            <person name="McCowan C."/>
            <person name="Murphy C."/>
            <person name="Pearson M."/>
            <person name="Poon T.W."/>
            <person name="Priest M."/>
            <person name="Roberts A."/>
            <person name="Saif S."/>
            <person name="Shea T."/>
            <person name="Sisk P."/>
            <person name="Sykes S."/>
            <person name="Wortman J."/>
            <person name="Nusbaum C."/>
            <person name="Birren B."/>
        </authorList>
    </citation>
    <scope>NUCLEOTIDE SEQUENCE [LARGE SCALE GENOMIC DNA]</scope>
    <source>
        <strain evidence="3 4">CBS 110553</strain>
    </source>
</reference>
<dbReference type="PANTHER" id="PTHR28094">
    <property type="entry name" value="MEIOTICALLY UP-REGULATED GENE 113 PROTEIN"/>
    <property type="match status" value="1"/>
</dbReference>
<comment type="caution">
    <text evidence="3">The sequence shown here is derived from an EMBL/GenBank/DDBJ whole genome shotgun (WGS) entry which is preliminary data.</text>
</comment>
<dbReference type="Proteomes" id="UP000019471">
    <property type="component" value="Unassembled WGS sequence"/>
</dbReference>
<feature type="region of interest" description="Disordered" evidence="1">
    <location>
        <begin position="1"/>
        <end position="25"/>
    </location>
</feature>
<feature type="compositionally biased region" description="Basic and acidic residues" evidence="1">
    <location>
        <begin position="1259"/>
        <end position="1287"/>
    </location>
</feature>
<dbReference type="Pfam" id="PF10544">
    <property type="entry name" value="T5orf172"/>
    <property type="match status" value="1"/>
</dbReference>
<evidence type="ECO:0000256" key="1">
    <source>
        <dbReference type="SAM" id="MobiDB-lite"/>
    </source>
</evidence>
<dbReference type="HOGENOM" id="CLU_260593_0_0_1"/>
<keyword evidence="4" id="KW-1185">Reference proteome</keyword>
<feature type="region of interest" description="Disordered" evidence="1">
    <location>
        <begin position="272"/>
        <end position="315"/>
    </location>
</feature>
<dbReference type="EMBL" id="AMGX01000022">
    <property type="protein sequence ID" value="EXJ66016.1"/>
    <property type="molecule type" value="Genomic_DNA"/>
</dbReference>
<feature type="region of interest" description="Disordered" evidence="1">
    <location>
        <begin position="197"/>
        <end position="237"/>
    </location>
</feature>
<protein>
    <recommendedName>
        <fullName evidence="2">Bacteriophage T5 Orf172 DNA-binding domain-containing protein</fullName>
    </recommendedName>
</protein>
<proteinExistence type="predicted"/>
<dbReference type="SMART" id="SM00974">
    <property type="entry name" value="T5orf172"/>
    <property type="match status" value="1"/>
</dbReference>
<sequence length="1312" mass="146291">MSQLSQSEFTPHAARSHPSTSVSREILRRLTQPERRPASIYVFDRPSSPGILKIGITAHSVSSRLQEWSKQCGYTPNLLFSAEHVPHAKRIESLLHLELREERRREGMCRGCGRRHSEWFEISEEQAEEVMGGWADFMERAEPYDSDGSLKDKWREVVEMMEANGEEITAKALMEHHKKSILKETTLLEESTDLGRTPVIGEQGEGEEEGEGREGGGFGHISKAADHDPNPYQNDDMASAIGHGKVHFPEQLTSGVDRQGLLSYSGLHTDSGDASLNRRISQPVRADNRTSLQEIEDDQSASTYDTKTVYSDGGSVETSRRDEFIQEFTEILSNDIGGSQPDTVSVSILCNGIQELLADFALRLGHESSSIEFRRVMVFIHRYRSSISAAFEQMVSGVPDEEIGNAVSTDKMPMGELMQMWFDKDVETKEPIISTPEIEELPSGEFDDASPELGNYRNLILSTSSYQWLVATIRNKLLLATPNGDVKSSIRAEVLKALPKPRLILQAAPTPLVEATFDMDLKLNLADFESKPIELGAIVTVTGTANDAQALTCNEYMRQTWPVTGIFLIRFLADVLMLESGRTTKLRRLDGTNMKAMRDNSTIKVTVSGTRDVVAEIAEQLCWVTAALGSSPTGGRLMSCSPSIHYVGETKNSMGRGKIAAKLGTLTSEKAATLSEDGYDDSSLASQAGSKDELYGNISVQFKIALDYHQLAENTASGSCWHYLFKRCLIVQGFPIRQRPTHSLGIEIPLNIAAELIDTKYLQDFAGHSFLKGFSMMLAPAKRVDNLLIWHLCRSTTEDPVSYLDHGIYQLCDIDNDDLARCRHIVGWCSNVMNTCGAADSDYNIMKSILEKVPSDGVLHNCEISFGRSPIGGVDYTLSANHVPTFARGTSLGLMFRYLGDQFVLFWDTGSLRGWLVNGLRCLLHLLRLSLKIDDEEDEGELFVLRSGDLKEPEPPFSARKFLCPRNLSTKLMLSRIRFGTEEYEVLSDRVEQFYYVMEKSFICQKQHEAWDKIPRSQLEGWDFFSIARKDDPIKPSMFKLPPRGKSWVDFVRAIGAVTFFGEGFGEILKPKAPTCSPLPCSKYYIAITTSDMKQLMAMNGCDLTSTTRMISQSPSIMWYSPSGSLEPRGCETNELKPDNDIVQVMWLKEFASLLPKSGEIPNLQKYENGAIIFGHNDSIQYYAADFGPPVPVVPIGPAREPEPCEDTSTGSSLSETAVVSSSIPTALSLHDFPMATSTTSESLGQSYESIDGGHATHRSRDLEPERTKLFKSESIRESTSRDRMTRRWPEHWTNDSKFMLSNFDSIPTKLS</sequence>
<dbReference type="eggNOG" id="ENOG502RR6X">
    <property type="taxonomic scope" value="Eukaryota"/>
</dbReference>
<feature type="region of interest" description="Disordered" evidence="1">
    <location>
        <begin position="1250"/>
        <end position="1287"/>
    </location>
</feature>
<organism evidence="3 4">
    <name type="scientific">Cladophialophora psammophila CBS 110553</name>
    <dbReference type="NCBI Taxonomy" id="1182543"/>
    <lineage>
        <taxon>Eukaryota</taxon>
        <taxon>Fungi</taxon>
        <taxon>Dikarya</taxon>
        <taxon>Ascomycota</taxon>
        <taxon>Pezizomycotina</taxon>
        <taxon>Eurotiomycetes</taxon>
        <taxon>Chaetothyriomycetidae</taxon>
        <taxon>Chaetothyriales</taxon>
        <taxon>Herpotrichiellaceae</taxon>
        <taxon>Cladophialophora</taxon>
    </lineage>
</organism>
<evidence type="ECO:0000313" key="4">
    <source>
        <dbReference type="Proteomes" id="UP000019471"/>
    </source>
</evidence>
<dbReference type="STRING" id="1182543.W9WN10"/>
<dbReference type="InterPro" id="IPR053006">
    <property type="entry name" value="Meiosis_regulatory"/>
</dbReference>
<name>W9WN10_9EURO</name>
<evidence type="ECO:0000313" key="3">
    <source>
        <dbReference type="EMBL" id="EXJ66016.1"/>
    </source>
</evidence>
<dbReference type="OrthoDB" id="3511049at2759"/>
<dbReference type="InterPro" id="IPR018306">
    <property type="entry name" value="Phage_T5_Orf172_DNA-bd"/>
</dbReference>
<feature type="compositionally biased region" description="Polar residues" evidence="1">
    <location>
        <begin position="300"/>
        <end position="309"/>
    </location>
</feature>
<accession>W9WN10</accession>
<dbReference type="PANTHER" id="PTHR28094:SF1">
    <property type="entry name" value="MEIOTICALLY UP-REGULATED GENE 113 PROTEIN"/>
    <property type="match status" value="1"/>
</dbReference>
<dbReference type="GeneID" id="19195683"/>